<dbReference type="VEuPathDB" id="FungiDB:H257_14982"/>
<feature type="transmembrane region" description="Helical" evidence="13">
    <location>
        <begin position="588"/>
        <end position="614"/>
    </location>
</feature>
<dbReference type="Proteomes" id="UP000265716">
    <property type="component" value="Unassembled WGS sequence"/>
</dbReference>
<dbReference type="InterPro" id="IPR013099">
    <property type="entry name" value="K_chnl_dom"/>
</dbReference>
<keyword evidence="9 12" id="KW-0406">Ion transport</keyword>
<evidence type="ECO:0000313" key="16">
    <source>
        <dbReference type="Proteomes" id="UP000265716"/>
    </source>
</evidence>
<evidence type="ECO:0000256" key="1">
    <source>
        <dbReference type="ARBA" id="ARBA00004141"/>
    </source>
</evidence>
<keyword evidence="5" id="KW-0808">Transferase</keyword>
<organism evidence="15 16">
    <name type="scientific">Aphanomyces astaci</name>
    <name type="common">Crayfish plague agent</name>
    <dbReference type="NCBI Taxonomy" id="112090"/>
    <lineage>
        <taxon>Eukaryota</taxon>
        <taxon>Sar</taxon>
        <taxon>Stramenopiles</taxon>
        <taxon>Oomycota</taxon>
        <taxon>Saprolegniomycetes</taxon>
        <taxon>Saprolegniales</taxon>
        <taxon>Verrucalvaceae</taxon>
        <taxon>Aphanomyces</taxon>
    </lineage>
</organism>
<dbReference type="GO" id="GO:0030170">
    <property type="term" value="F:pyridoxal phosphate binding"/>
    <property type="evidence" value="ECO:0007669"/>
    <property type="project" value="InterPro"/>
</dbReference>
<dbReference type="InterPro" id="IPR005814">
    <property type="entry name" value="Aminotrans_3"/>
</dbReference>
<evidence type="ECO:0000256" key="2">
    <source>
        <dbReference type="ARBA" id="ARBA00004173"/>
    </source>
</evidence>
<dbReference type="PANTHER" id="PTHR42684">
    <property type="entry name" value="ADENOSYLMETHIONINE-8-AMINO-7-OXONONANOATE AMINOTRANSFERASE"/>
    <property type="match status" value="1"/>
</dbReference>
<dbReference type="Pfam" id="PF00202">
    <property type="entry name" value="Aminotran_3"/>
    <property type="match status" value="1"/>
</dbReference>
<protein>
    <recommendedName>
        <fullName evidence="14">Potassium channel domain-containing protein</fullName>
    </recommendedName>
</protein>
<feature type="transmembrane region" description="Helical" evidence="13">
    <location>
        <begin position="329"/>
        <end position="349"/>
    </location>
</feature>
<keyword evidence="10 13" id="KW-0472">Membrane</keyword>
<evidence type="ECO:0000256" key="7">
    <source>
        <dbReference type="ARBA" id="ARBA00022898"/>
    </source>
</evidence>
<dbReference type="Pfam" id="PF07885">
    <property type="entry name" value="Ion_trans_2"/>
    <property type="match status" value="1"/>
</dbReference>
<dbReference type="GO" id="GO:0009102">
    <property type="term" value="P:biotin biosynthetic process"/>
    <property type="evidence" value="ECO:0007669"/>
    <property type="project" value="TreeGrafter"/>
</dbReference>
<keyword evidence="3 12" id="KW-0813">Transport</keyword>
<keyword evidence="11 12" id="KW-0407">Ion channel</keyword>
<feature type="transmembrane region" description="Helical" evidence="13">
    <location>
        <begin position="157"/>
        <end position="180"/>
    </location>
</feature>
<dbReference type="GO" id="GO:0005739">
    <property type="term" value="C:mitochondrion"/>
    <property type="evidence" value="ECO:0007669"/>
    <property type="project" value="UniProtKB-SubCell"/>
</dbReference>
<dbReference type="Gene3D" id="3.90.1150.10">
    <property type="entry name" value="Aspartate Aminotransferase, domain 1"/>
    <property type="match status" value="1"/>
</dbReference>
<evidence type="ECO:0000256" key="5">
    <source>
        <dbReference type="ARBA" id="ARBA00022679"/>
    </source>
</evidence>
<evidence type="ECO:0000259" key="14">
    <source>
        <dbReference type="Pfam" id="PF07885"/>
    </source>
</evidence>
<evidence type="ECO:0000256" key="3">
    <source>
        <dbReference type="ARBA" id="ARBA00022448"/>
    </source>
</evidence>
<dbReference type="AlphaFoldDB" id="A0A397DFD1"/>
<dbReference type="GO" id="GO:0016020">
    <property type="term" value="C:membrane"/>
    <property type="evidence" value="ECO:0007669"/>
    <property type="project" value="UniProtKB-SubCell"/>
</dbReference>
<sequence>MPWWWRASPWVVKTRAKSTYVERQESGTGLSIRHPWKRVVAAMLLLGLNNLVHLVNPVAMSRAPVSIPVYGTAFNFLCRPTLLDDTLGTVVTSVLPVRYVDLYPAVRAYVLIWNGLVLFCTWDVMLQDHIRCDTVFDNWMFTFRWHVWRHQWVRISCFWLVVATLVAYAAVGLPPVHAALTQRFLDHVSTDLYFNESWRAVFSGAVVMLDVVVLIFSFYPKFGLPLMRICQIHRCFVLKDFIKDFECQNVSNPDVVATLGRFFSWPIEDKFPAVCLVAYVVFFQMQGVKQAMYRRQLDSATLPPHAVLDLVRLADIKRYYWLRRHSDDISVGLSLFGLVMMLLQLRCIWQVMFATETYPSNMVSTPGQTYALLIFISTLLLVFELVRRFRLTVDILKLRQKLAPTTTMWRHPRIRAQVAVELIVNMAIVPPFVTGMFVVNEYQMRASTCPPPLVREGADRCYLVLQYPYETLGMIMFLRLYWLVRLVRNHSGFYGQRVDFIGSLNNVSTDSPLWHFRAIFYHHPVFAFLTCTILTWVATAVGVSVMERPLPSPLDSEVTAMWMVIVTMATVGYGDFVPRTMAGRVITVVGGIVGGVIVRPEFTCVISMLTSLFMGSLQTTRGEDKVLHVVRYKRWQRRRLDASVNLIAAAWKLFKLRRSKCPLDATAHRRLYECMQHVRELRLGVVTEGEDTVGLGTLILWWPFTQHKQNRGVLVIDSAYGDSFATFDADTTSLEPMIDACASWWTQGLGHGNPKAALAVATTAASVFNQSQHPWYKPKAIFAAPPTVSLSAVSGKQGVTVTWPEVDPAFVLHLESLDDLFDPTSRDATAAAAAYEAYVTDLLDHHVPPHAVVGALVLEPVLIGAGGMLFVDPLFQRTMVLICRRRGIPVVFDEVFSGLWRLGAPSGRDLLHVHPDISCFAKLLTGGLTVAAVGQSTRVVRAFQLGTVVVFELASEGKGYEATGAQDFIRHLRTDGIYARALGNVIYIMCSPLTTTDACRQVLQKVAKVVLG</sequence>
<dbReference type="InterPro" id="IPR015421">
    <property type="entry name" value="PyrdxlP-dep_Trfase_major"/>
</dbReference>
<keyword evidence="4" id="KW-0032">Aminotransferase</keyword>
<dbReference type="InterPro" id="IPR015424">
    <property type="entry name" value="PyrdxlP-dep_Trfase"/>
</dbReference>
<dbReference type="SUPFAM" id="SSF81324">
    <property type="entry name" value="Voltage-gated potassium channels"/>
    <property type="match status" value="1"/>
</dbReference>
<evidence type="ECO:0000256" key="6">
    <source>
        <dbReference type="ARBA" id="ARBA00022692"/>
    </source>
</evidence>
<evidence type="ECO:0000256" key="8">
    <source>
        <dbReference type="ARBA" id="ARBA00022989"/>
    </source>
</evidence>
<evidence type="ECO:0000256" key="13">
    <source>
        <dbReference type="SAM" id="Phobius"/>
    </source>
</evidence>
<feature type="transmembrane region" description="Helical" evidence="13">
    <location>
        <begin position="525"/>
        <end position="546"/>
    </location>
</feature>
<comment type="similarity">
    <text evidence="12">Belongs to the two pore domain potassium channel (TC 1.A.1.8) family.</text>
</comment>
<feature type="transmembrane region" description="Helical" evidence="13">
    <location>
        <begin position="200"/>
        <end position="219"/>
    </location>
</feature>
<keyword evidence="7" id="KW-0663">Pyridoxal phosphate</keyword>
<evidence type="ECO:0000256" key="12">
    <source>
        <dbReference type="RuleBase" id="RU003857"/>
    </source>
</evidence>
<dbReference type="VEuPathDB" id="FungiDB:H257_02311"/>
<keyword evidence="6 12" id="KW-0812">Transmembrane</keyword>
<dbReference type="InterPro" id="IPR015422">
    <property type="entry name" value="PyrdxlP-dep_Trfase_small"/>
</dbReference>
<dbReference type="InterPro" id="IPR003280">
    <property type="entry name" value="2pore_dom_K_chnl"/>
</dbReference>
<keyword evidence="8 13" id="KW-1133">Transmembrane helix</keyword>
<accession>A0A397DFD1</accession>
<dbReference type="PROSITE" id="PS00600">
    <property type="entry name" value="AA_TRANSFER_CLASS_3"/>
    <property type="match status" value="1"/>
</dbReference>
<comment type="caution">
    <text evidence="15">The sequence shown here is derived from an EMBL/GenBank/DDBJ whole genome shotgun (WGS) entry which is preliminary data.</text>
</comment>
<dbReference type="EMBL" id="QUTC01004890">
    <property type="protein sequence ID" value="RHY61735.1"/>
    <property type="molecule type" value="Genomic_DNA"/>
</dbReference>
<evidence type="ECO:0000256" key="9">
    <source>
        <dbReference type="ARBA" id="ARBA00023065"/>
    </source>
</evidence>
<proteinExistence type="inferred from homology"/>
<dbReference type="GO" id="GO:0004141">
    <property type="term" value="F:dethiobiotin synthase activity"/>
    <property type="evidence" value="ECO:0007669"/>
    <property type="project" value="TreeGrafter"/>
</dbReference>
<evidence type="ECO:0000256" key="11">
    <source>
        <dbReference type="ARBA" id="ARBA00023303"/>
    </source>
</evidence>
<dbReference type="Gene3D" id="3.40.640.10">
    <property type="entry name" value="Type I PLP-dependent aspartate aminotransferase-like (Major domain)"/>
    <property type="match status" value="1"/>
</dbReference>
<dbReference type="SUPFAM" id="SSF53383">
    <property type="entry name" value="PLP-dependent transferases"/>
    <property type="match status" value="1"/>
</dbReference>
<name>A0A397DFD1_APHAT</name>
<feature type="transmembrane region" description="Helical" evidence="13">
    <location>
        <begin position="467"/>
        <end position="484"/>
    </location>
</feature>
<evidence type="ECO:0000256" key="10">
    <source>
        <dbReference type="ARBA" id="ARBA00023136"/>
    </source>
</evidence>
<gene>
    <name evidence="15" type="ORF">DYB38_000949</name>
</gene>
<reference evidence="15 16" key="1">
    <citation type="submission" date="2018-08" db="EMBL/GenBank/DDBJ databases">
        <title>Aphanomyces genome sequencing and annotation.</title>
        <authorList>
            <person name="Minardi D."/>
            <person name="Oidtmann B."/>
            <person name="Van Der Giezen M."/>
            <person name="Studholme D.J."/>
        </authorList>
    </citation>
    <scope>NUCLEOTIDE SEQUENCE [LARGE SCALE GENOMIC DNA]</scope>
    <source>
        <strain evidence="15 16">SA</strain>
    </source>
</reference>
<dbReference type="GO" id="GO:0005267">
    <property type="term" value="F:potassium channel activity"/>
    <property type="evidence" value="ECO:0007669"/>
    <property type="project" value="InterPro"/>
</dbReference>
<feature type="transmembrane region" description="Helical" evidence="13">
    <location>
        <begin position="369"/>
        <end position="386"/>
    </location>
</feature>
<dbReference type="InterPro" id="IPR049704">
    <property type="entry name" value="Aminotrans_3_PPA_site"/>
</dbReference>
<dbReference type="Gene3D" id="1.10.287.70">
    <property type="match status" value="1"/>
</dbReference>
<feature type="transmembrane region" description="Helical" evidence="13">
    <location>
        <begin position="558"/>
        <end position="576"/>
    </location>
</feature>
<comment type="subcellular location">
    <subcellularLocation>
        <location evidence="1">Membrane</location>
        <topology evidence="1">Multi-pass membrane protein</topology>
    </subcellularLocation>
    <subcellularLocation>
        <location evidence="2">Mitochondrion</location>
    </subcellularLocation>
</comment>
<evidence type="ECO:0000313" key="15">
    <source>
        <dbReference type="EMBL" id="RHY61735.1"/>
    </source>
</evidence>
<feature type="domain" description="Potassium channel" evidence="14">
    <location>
        <begin position="554"/>
        <end position="599"/>
    </location>
</feature>
<feature type="transmembrane region" description="Helical" evidence="13">
    <location>
        <begin position="418"/>
        <end position="438"/>
    </location>
</feature>
<dbReference type="PRINTS" id="PR01333">
    <property type="entry name" value="2POREKCHANEL"/>
</dbReference>
<dbReference type="GO" id="GO:0004015">
    <property type="term" value="F:adenosylmethionine-8-amino-7-oxononanoate transaminase activity"/>
    <property type="evidence" value="ECO:0007669"/>
    <property type="project" value="TreeGrafter"/>
</dbReference>
<dbReference type="PANTHER" id="PTHR42684:SF3">
    <property type="entry name" value="ADENOSYLMETHIONINE-8-AMINO-7-OXONONANOATE AMINOTRANSFERASE"/>
    <property type="match status" value="1"/>
</dbReference>
<evidence type="ECO:0000256" key="4">
    <source>
        <dbReference type="ARBA" id="ARBA00022576"/>
    </source>
</evidence>